<dbReference type="SUPFAM" id="SSF55154">
    <property type="entry name" value="CYTH-like phosphatases"/>
    <property type="match status" value="1"/>
</dbReference>
<evidence type="ECO:0000313" key="17">
    <source>
        <dbReference type="Proteomes" id="UP000001554"/>
    </source>
</evidence>
<feature type="region of interest" description="Disordered" evidence="15">
    <location>
        <begin position="24"/>
        <end position="48"/>
    </location>
</feature>
<evidence type="ECO:0000256" key="10">
    <source>
        <dbReference type="ARBA" id="ARBA00022801"/>
    </source>
</evidence>
<dbReference type="GeneID" id="118418704"/>
<comment type="similarity">
    <text evidence="4">Belongs to the ThTPase family.</text>
</comment>
<sequence>MNVFRLQTHRRIVLSAVDMEVKEGGSARGEGGGGGGGEGARAADHNNKPAGVIEVERKFSFGEGSEEKLKKAGAVCKETTSFHDVYYDTEEFILTLADHWLRKREGNWELKCPPSSRDQASLVEQYVELQREADILKQLAAILNVEAASVDEMIRLARCEPFCNFQTDRKTYTLDGGFKIDLDQTDFGFRVGEIELICQKQADVPEALCRIDALAEKLGFQSSKKIPGKMSAFLKTFREKHYAALVKGGLLTPIT</sequence>
<evidence type="ECO:0000256" key="8">
    <source>
        <dbReference type="ARBA" id="ARBA00022490"/>
    </source>
</evidence>
<dbReference type="GO" id="GO:0042357">
    <property type="term" value="P:thiamine diphosphate metabolic process"/>
    <property type="evidence" value="ECO:0000318"/>
    <property type="project" value="GO_Central"/>
</dbReference>
<comment type="cofactor">
    <cofactor evidence="1">
        <name>Mg(2+)</name>
        <dbReference type="ChEBI" id="CHEBI:18420"/>
    </cofactor>
</comment>
<dbReference type="GO" id="GO:0000287">
    <property type="term" value="F:magnesium ion binding"/>
    <property type="evidence" value="ECO:0000318"/>
    <property type="project" value="GO_Central"/>
</dbReference>
<comment type="catalytic activity">
    <reaction evidence="13">
        <text>thiamine triphosphate + H2O = thiamine diphosphate + phosphate + H(+)</text>
        <dbReference type="Rhea" id="RHEA:11744"/>
        <dbReference type="ChEBI" id="CHEBI:15377"/>
        <dbReference type="ChEBI" id="CHEBI:15378"/>
        <dbReference type="ChEBI" id="CHEBI:43474"/>
        <dbReference type="ChEBI" id="CHEBI:58937"/>
        <dbReference type="ChEBI" id="CHEBI:58938"/>
        <dbReference type="EC" id="3.6.1.28"/>
    </reaction>
</comment>
<dbReference type="GO" id="GO:0050333">
    <property type="term" value="F:thiamine triphosphate phosphatase activity"/>
    <property type="evidence" value="ECO:0007669"/>
    <property type="project" value="UniProtKB-EC"/>
</dbReference>
<feature type="domain" description="CYTH" evidence="16">
    <location>
        <begin position="52"/>
        <end position="236"/>
    </location>
</feature>
<comment type="function">
    <text evidence="2">Hydrolase highly specific for thiamine triphosphate (ThTP).</text>
</comment>
<evidence type="ECO:0000256" key="3">
    <source>
        <dbReference type="ARBA" id="ARBA00004496"/>
    </source>
</evidence>
<gene>
    <name evidence="18" type="primary">LOC118418704</name>
</gene>
<keyword evidence="11" id="KW-0460">Magnesium</keyword>
<evidence type="ECO:0000256" key="5">
    <source>
        <dbReference type="ARBA" id="ARBA00011245"/>
    </source>
</evidence>
<evidence type="ECO:0000256" key="9">
    <source>
        <dbReference type="ARBA" id="ARBA00022723"/>
    </source>
</evidence>
<comment type="subcellular location">
    <subcellularLocation>
        <location evidence="3">Cytoplasm</location>
    </subcellularLocation>
</comment>
<dbReference type="SMART" id="SM01118">
    <property type="entry name" value="CYTH"/>
    <property type="match status" value="1"/>
</dbReference>
<dbReference type="Gene3D" id="2.40.320.10">
    <property type="entry name" value="Hypothetical Protein Pfu-838710-001"/>
    <property type="match status" value="1"/>
</dbReference>
<evidence type="ECO:0000256" key="14">
    <source>
        <dbReference type="SAM" id="Coils"/>
    </source>
</evidence>
<evidence type="ECO:0000256" key="6">
    <source>
        <dbReference type="ARBA" id="ARBA00012378"/>
    </source>
</evidence>
<dbReference type="InterPro" id="IPR033469">
    <property type="entry name" value="CYTH-like_dom_sf"/>
</dbReference>
<dbReference type="CDD" id="cd07758">
    <property type="entry name" value="ThTPase"/>
    <property type="match status" value="1"/>
</dbReference>
<evidence type="ECO:0000256" key="1">
    <source>
        <dbReference type="ARBA" id="ARBA00001946"/>
    </source>
</evidence>
<evidence type="ECO:0000313" key="18">
    <source>
        <dbReference type="RefSeq" id="XP_035680658.1"/>
    </source>
</evidence>
<comment type="subunit">
    <text evidence="5">Monomer.</text>
</comment>
<protein>
    <recommendedName>
        <fullName evidence="7">Thiamine-triphosphatase</fullName>
        <ecNumber evidence="6">3.6.1.28</ecNumber>
    </recommendedName>
</protein>
<dbReference type="InterPro" id="IPR023577">
    <property type="entry name" value="CYTH_domain"/>
</dbReference>
<dbReference type="Pfam" id="PF01928">
    <property type="entry name" value="CYTH"/>
    <property type="match status" value="1"/>
</dbReference>
<dbReference type="OMA" id="HWLRHRE"/>
<feature type="coiled-coil region" evidence="14">
    <location>
        <begin position="119"/>
        <end position="146"/>
    </location>
</feature>
<dbReference type="InterPro" id="IPR039582">
    <property type="entry name" value="THTPA"/>
</dbReference>
<keyword evidence="8" id="KW-0963">Cytoplasm</keyword>
<evidence type="ECO:0000256" key="12">
    <source>
        <dbReference type="ARBA" id="ARBA00022990"/>
    </source>
</evidence>
<evidence type="ECO:0000259" key="16">
    <source>
        <dbReference type="SMART" id="SM01118"/>
    </source>
</evidence>
<dbReference type="InterPro" id="IPR012177">
    <property type="entry name" value="ThTPase_euk"/>
</dbReference>
<dbReference type="PANTHER" id="PTHR14586">
    <property type="entry name" value="THIAMINE-TRIPHOSPHATASE"/>
    <property type="match status" value="1"/>
</dbReference>
<evidence type="ECO:0000256" key="4">
    <source>
        <dbReference type="ARBA" id="ARBA00008181"/>
    </source>
</evidence>
<reference evidence="17" key="1">
    <citation type="journal article" date="2020" name="Nat. Ecol. Evol.">
        <title>Deeply conserved synteny resolves early events in vertebrate evolution.</title>
        <authorList>
            <person name="Simakov O."/>
            <person name="Marletaz F."/>
            <person name="Yue J.X."/>
            <person name="O'Connell B."/>
            <person name="Jenkins J."/>
            <person name="Brandt A."/>
            <person name="Calef R."/>
            <person name="Tung C.H."/>
            <person name="Huang T.K."/>
            <person name="Schmutz J."/>
            <person name="Satoh N."/>
            <person name="Yu J.K."/>
            <person name="Putnam N.H."/>
            <person name="Green R.E."/>
            <person name="Rokhsar D.S."/>
        </authorList>
    </citation>
    <scope>NUCLEOTIDE SEQUENCE [LARGE SCALE GENOMIC DNA]</scope>
    <source>
        <strain evidence="17">S238N-H82</strain>
    </source>
</reference>
<evidence type="ECO:0000256" key="13">
    <source>
        <dbReference type="ARBA" id="ARBA00048194"/>
    </source>
</evidence>
<evidence type="ECO:0000256" key="11">
    <source>
        <dbReference type="ARBA" id="ARBA00022842"/>
    </source>
</evidence>
<keyword evidence="9" id="KW-0479">Metal-binding</keyword>
<dbReference type="GO" id="GO:0005737">
    <property type="term" value="C:cytoplasm"/>
    <property type="evidence" value="ECO:0007669"/>
    <property type="project" value="UniProtKB-SubCell"/>
</dbReference>
<feature type="compositionally biased region" description="Gly residues" evidence="15">
    <location>
        <begin position="26"/>
        <end position="39"/>
    </location>
</feature>
<proteinExistence type="inferred from homology"/>
<dbReference type="PANTHER" id="PTHR14586:SF1">
    <property type="entry name" value="THIAMINE-TRIPHOSPHATASE"/>
    <property type="match status" value="1"/>
</dbReference>
<dbReference type="OrthoDB" id="442176at2759"/>
<dbReference type="Proteomes" id="UP000001554">
    <property type="component" value="Chromosome 6"/>
</dbReference>
<dbReference type="RefSeq" id="XP_035680658.1">
    <property type="nucleotide sequence ID" value="XM_035824765.1"/>
</dbReference>
<name>A0A9J7LEE7_BRAFL</name>
<evidence type="ECO:0000256" key="2">
    <source>
        <dbReference type="ARBA" id="ARBA00002106"/>
    </source>
</evidence>
<evidence type="ECO:0000256" key="7">
    <source>
        <dbReference type="ARBA" id="ARBA00020088"/>
    </source>
</evidence>
<reference evidence="18" key="2">
    <citation type="submission" date="2025-08" db="UniProtKB">
        <authorList>
            <consortium name="RefSeq"/>
        </authorList>
    </citation>
    <scope>IDENTIFICATION</scope>
    <source>
        <strain evidence="18">S238N-H82</strain>
        <tissue evidence="18">Testes</tissue>
    </source>
</reference>
<keyword evidence="12" id="KW-0007">Acetylation</keyword>
<accession>A0A9J7LEE7</accession>
<keyword evidence="17" id="KW-1185">Reference proteome</keyword>
<keyword evidence="14" id="KW-0175">Coiled coil</keyword>
<organism evidence="17 18">
    <name type="scientific">Branchiostoma floridae</name>
    <name type="common">Florida lancelet</name>
    <name type="synonym">Amphioxus</name>
    <dbReference type="NCBI Taxonomy" id="7739"/>
    <lineage>
        <taxon>Eukaryota</taxon>
        <taxon>Metazoa</taxon>
        <taxon>Chordata</taxon>
        <taxon>Cephalochordata</taxon>
        <taxon>Leptocardii</taxon>
        <taxon>Amphioxiformes</taxon>
        <taxon>Branchiostomatidae</taxon>
        <taxon>Branchiostoma</taxon>
    </lineage>
</organism>
<keyword evidence="10" id="KW-0378">Hydrolase</keyword>
<dbReference type="AlphaFoldDB" id="A0A9J7LEE7"/>
<dbReference type="EC" id="3.6.1.28" evidence="6"/>
<dbReference type="FunFam" id="2.40.320.10:FF:000015">
    <property type="entry name" value="Predicted protein"/>
    <property type="match status" value="1"/>
</dbReference>
<dbReference type="KEGG" id="bfo:118418704"/>
<dbReference type="GO" id="GO:0006772">
    <property type="term" value="P:thiamine metabolic process"/>
    <property type="evidence" value="ECO:0007669"/>
    <property type="project" value="InterPro"/>
</dbReference>
<evidence type="ECO:0000256" key="15">
    <source>
        <dbReference type="SAM" id="MobiDB-lite"/>
    </source>
</evidence>